<organism evidence="1 2">
    <name type="scientific">Metabacillus bambusae</name>
    <dbReference type="NCBI Taxonomy" id="2795218"/>
    <lineage>
        <taxon>Bacteria</taxon>
        <taxon>Bacillati</taxon>
        <taxon>Bacillota</taxon>
        <taxon>Bacilli</taxon>
        <taxon>Bacillales</taxon>
        <taxon>Bacillaceae</taxon>
        <taxon>Metabacillus</taxon>
    </lineage>
</organism>
<reference evidence="1 2" key="1">
    <citation type="submission" date="2021-03" db="EMBL/GenBank/DDBJ databases">
        <title>Whole genome sequence of Metabacillus bambusae BG109.</title>
        <authorList>
            <person name="Jeong J.W."/>
        </authorList>
    </citation>
    <scope>NUCLEOTIDE SEQUENCE [LARGE SCALE GENOMIC DNA]</scope>
    <source>
        <strain evidence="1 2">BG109</strain>
    </source>
</reference>
<accession>A0ABS3MZL0</accession>
<protein>
    <submittedName>
        <fullName evidence="1">Uncharacterized protein</fullName>
    </submittedName>
</protein>
<dbReference type="Proteomes" id="UP000663981">
    <property type="component" value="Unassembled WGS sequence"/>
</dbReference>
<evidence type="ECO:0000313" key="2">
    <source>
        <dbReference type="Proteomes" id="UP000663981"/>
    </source>
</evidence>
<dbReference type="RefSeq" id="WP_207976083.1">
    <property type="nucleotide sequence ID" value="NZ_JAGDEL010000003.1"/>
</dbReference>
<evidence type="ECO:0000313" key="1">
    <source>
        <dbReference type="EMBL" id="MBO1511255.1"/>
    </source>
</evidence>
<comment type="caution">
    <text evidence="1">The sequence shown here is derived from an EMBL/GenBank/DDBJ whole genome shotgun (WGS) entry which is preliminary data.</text>
</comment>
<gene>
    <name evidence="1" type="ORF">I7822_06155</name>
</gene>
<name>A0ABS3MZL0_9BACI</name>
<proteinExistence type="predicted"/>
<keyword evidence="2" id="KW-1185">Reference proteome</keyword>
<sequence length="95" mass="11070">MIRTITEQDWVSEYTKGKKNPLPVVLGTRGTWTGNRKPMIILIGFTIEDVLVLGDIYGVSHHPVREMKDQRVAYYAINIIDKKKVKEIIEEWKEQ</sequence>
<dbReference type="EMBL" id="JAGDEL010000003">
    <property type="protein sequence ID" value="MBO1511255.1"/>
    <property type="molecule type" value="Genomic_DNA"/>
</dbReference>